<dbReference type="InterPro" id="IPR028082">
    <property type="entry name" value="Peripla_BP_I"/>
</dbReference>
<keyword evidence="1" id="KW-0238">DNA-binding</keyword>
<dbReference type="PROSITE" id="PS00356">
    <property type="entry name" value="HTH_LACI_1"/>
    <property type="match status" value="1"/>
</dbReference>
<gene>
    <name evidence="1" type="ORF">FPK29_08985</name>
</gene>
<proteinExistence type="predicted"/>
<dbReference type="AlphaFoldDB" id="A0A0F4M382"/>
<evidence type="ECO:0000313" key="1">
    <source>
        <dbReference type="EMBL" id="TSJ84627.1"/>
    </source>
</evidence>
<dbReference type="OrthoDB" id="3227375at2"/>
<dbReference type="GO" id="GO:0000976">
    <property type="term" value="F:transcription cis-regulatory region binding"/>
    <property type="evidence" value="ECO:0007669"/>
    <property type="project" value="TreeGrafter"/>
</dbReference>
<dbReference type="SUPFAM" id="SSF47413">
    <property type="entry name" value="lambda repressor-like DNA-binding domains"/>
    <property type="match status" value="1"/>
</dbReference>
<organism evidence="1 2">
    <name type="scientific">Bifidobacterium asteroides</name>
    <dbReference type="NCBI Taxonomy" id="1684"/>
    <lineage>
        <taxon>Bacteria</taxon>
        <taxon>Bacillati</taxon>
        <taxon>Actinomycetota</taxon>
        <taxon>Actinomycetes</taxon>
        <taxon>Bifidobacteriales</taxon>
        <taxon>Bifidobacteriaceae</taxon>
        <taxon>Bifidobacterium</taxon>
    </lineage>
</organism>
<dbReference type="EMBL" id="VMHJ01000009">
    <property type="protein sequence ID" value="TSJ84627.1"/>
    <property type="molecule type" value="Genomic_DNA"/>
</dbReference>
<name>A0A0F4M382_9BIFI</name>
<protein>
    <submittedName>
        <fullName evidence="1">LacI family DNA-binding transcriptional regulator</fullName>
    </submittedName>
</protein>
<dbReference type="SUPFAM" id="SSF53822">
    <property type="entry name" value="Periplasmic binding protein-like I"/>
    <property type="match status" value="1"/>
</dbReference>
<dbReference type="CDD" id="cd01392">
    <property type="entry name" value="HTH_LacI"/>
    <property type="match status" value="1"/>
</dbReference>
<dbReference type="PROSITE" id="PS50932">
    <property type="entry name" value="HTH_LACI_2"/>
    <property type="match status" value="1"/>
</dbReference>
<dbReference type="PANTHER" id="PTHR30146:SF153">
    <property type="entry name" value="LACTOSE OPERON REPRESSOR"/>
    <property type="match status" value="1"/>
</dbReference>
<dbReference type="PANTHER" id="PTHR30146">
    <property type="entry name" value="LACI-RELATED TRANSCRIPTIONAL REPRESSOR"/>
    <property type="match status" value="1"/>
</dbReference>
<dbReference type="PRINTS" id="PR00036">
    <property type="entry name" value="HTHLACI"/>
</dbReference>
<accession>A0A0F4M382</accession>
<dbReference type="Proteomes" id="UP000317536">
    <property type="component" value="Unassembled WGS sequence"/>
</dbReference>
<evidence type="ECO:0000313" key="2">
    <source>
        <dbReference type="Proteomes" id="UP000317536"/>
    </source>
</evidence>
<dbReference type="Gene3D" id="3.40.50.2300">
    <property type="match status" value="2"/>
</dbReference>
<comment type="caution">
    <text evidence="1">The sequence shown here is derived from an EMBL/GenBank/DDBJ whole genome shotgun (WGS) entry which is preliminary data.</text>
</comment>
<dbReference type="InterPro" id="IPR010982">
    <property type="entry name" value="Lambda_DNA-bd_dom_sf"/>
</dbReference>
<dbReference type="GO" id="GO:0003700">
    <property type="term" value="F:DNA-binding transcription factor activity"/>
    <property type="evidence" value="ECO:0007669"/>
    <property type="project" value="TreeGrafter"/>
</dbReference>
<dbReference type="InterPro" id="IPR046335">
    <property type="entry name" value="LacI/GalR-like_sensor"/>
</dbReference>
<dbReference type="Pfam" id="PF13377">
    <property type="entry name" value="Peripla_BP_3"/>
    <property type="match status" value="1"/>
</dbReference>
<reference evidence="1 2" key="1">
    <citation type="submission" date="2019-07" db="EMBL/GenBank/DDBJ databases">
        <title>Bifidobacterium asteroides genomes.</title>
        <authorList>
            <person name="Zheng H."/>
        </authorList>
    </citation>
    <scope>NUCLEOTIDE SEQUENCE [LARGE SCALE GENOMIC DNA]</scope>
    <source>
        <strain evidence="1 2">W8111</strain>
    </source>
</reference>
<dbReference type="Pfam" id="PF00356">
    <property type="entry name" value="LacI"/>
    <property type="match status" value="1"/>
</dbReference>
<dbReference type="SMART" id="SM00354">
    <property type="entry name" value="HTH_LACI"/>
    <property type="match status" value="1"/>
</dbReference>
<sequence length="348" mass="37772">MNTRLADIAEKAGVSQATISRVINNKPGVSDDTRNTVLNTLSSMGMSKERLQRSGTRLVAIIAPDLSNPIFPKFITTLVTLLAQHQLLPIVCVYTPSGTSEAGFLTMLQGQPLSAAIFLAGSYDTKDTNLSIYRSLTDRNIPCAFLNSTPRNMDGLFVGTDDEAAITMVLHHLIDLGHNRIGLLLGDRNHYPSILKHQAAQRLFKEKGFSPDQAPTAWTTYGVDSGRMAARTLLEQGVTAIACASDQLALGAIRAARSMNLSVPGDVSVAGYDDSPFMSDISPSLTSVHQPVDKICQSMVNGVLAMMDNHKLSRRRDVLMFEPELVVRESTGRVSPIPTDAARDLNRH</sequence>
<dbReference type="Gene3D" id="1.10.260.40">
    <property type="entry name" value="lambda repressor-like DNA-binding domains"/>
    <property type="match status" value="1"/>
</dbReference>
<dbReference type="InterPro" id="IPR000843">
    <property type="entry name" value="HTH_LacI"/>
</dbReference>